<feature type="region of interest" description="Disordered" evidence="3">
    <location>
        <begin position="343"/>
        <end position="370"/>
    </location>
</feature>
<dbReference type="InterPro" id="IPR041451">
    <property type="entry name" value="RecD2_SH13"/>
</dbReference>
<dbReference type="InterPro" id="IPR029493">
    <property type="entry name" value="RecD2-like_HHH"/>
</dbReference>
<evidence type="ECO:0000259" key="5">
    <source>
        <dbReference type="Pfam" id="PF14490"/>
    </source>
</evidence>
<evidence type="ECO:0000259" key="6">
    <source>
        <dbReference type="Pfam" id="PF18335"/>
    </source>
</evidence>
<dbReference type="InterPro" id="IPR050534">
    <property type="entry name" value="Coronavir_polyprotein_1ab"/>
</dbReference>
<dbReference type="Pfam" id="PF13538">
    <property type="entry name" value="UvrD_C_2"/>
    <property type="match status" value="1"/>
</dbReference>
<dbReference type="Pfam" id="PF18335">
    <property type="entry name" value="SH3_13"/>
    <property type="match status" value="1"/>
</dbReference>
<dbReference type="Gene3D" id="3.40.50.300">
    <property type="entry name" value="P-loop containing nucleotide triphosphate hydrolases"/>
    <property type="match status" value="2"/>
</dbReference>
<organism evidence="7 8">
    <name type="scientific">Symbiochloris irregularis</name>
    <dbReference type="NCBI Taxonomy" id="706552"/>
    <lineage>
        <taxon>Eukaryota</taxon>
        <taxon>Viridiplantae</taxon>
        <taxon>Chlorophyta</taxon>
        <taxon>core chlorophytes</taxon>
        <taxon>Trebouxiophyceae</taxon>
        <taxon>Trebouxiales</taxon>
        <taxon>Trebouxiaceae</taxon>
        <taxon>Symbiochloris</taxon>
    </lineage>
</organism>
<reference evidence="7 8" key="1">
    <citation type="journal article" date="2024" name="Nat. Commun.">
        <title>Phylogenomics reveals the evolutionary origins of lichenization in chlorophyte algae.</title>
        <authorList>
            <person name="Puginier C."/>
            <person name="Libourel C."/>
            <person name="Otte J."/>
            <person name="Skaloud P."/>
            <person name="Haon M."/>
            <person name="Grisel S."/>
            <person name="Petersen M."/>
            <person name="Berrin J.G."/>
            <person name="Delaux P.M."/>
            <person name="Dal Grande F."/>
            <person name="Keller J."/>
        </authorList>
    </citation>
    <scope>NUCLEOTIDE SEQUENCE [LARGE SCALE GENOMIC DNA]</scope>
    <source>
        <strain evidence="7 8">SAG 2036</strain>
    </source>
</reference>
<keyword evidence="1" id="KW-0547">Nucleotide-binding</keyword>
<dbReference type="Gene3D" id="2.30.30.940">
    <property type="match status" value="1"/>
</dbReference>
<dbReference type="InterPro" id="IPR027785">
    <property type="entry name" value="UvrD-like_helicase_C"/>
</dbReference>
<dbReference type="Proteomes" id="UP001465755">
    <property type="component" value="Unassembled WGS sequence"/>
</dbReference>
<dbReference type="GO" id="GO:0003678">
    <property type="term" value="F:DNA helicase activity"/>
    <property type="evidence" value="ECO:0007669"/>
    <property type="project" value="UniProtKB-ARBA"/>
</dbReference>
<dbReference type="Pfam" id="PF14490">
    <property type="entry name" value="HHH_RecD2"/>
    <property type="match status" value="1"/>
</dbReference>
<dbReference type="PANTHER" id="PTHR43788">
    <property type="entry name" value="DNA2/NAM7 HELICASE FAMILY MEMBER"/>
    <property type="match status" value="1"/>
</dbReference>
<feature type="compositionally biased region" description="Low complexity" evidence="3">
    <location>
        <begin position="1052"/>
        <end position="1063"/>
    </location>
</feature>
<feature type="region of interest" description="Disordered" evidence="3">
    <location>
        <begin position="1052"/>
        <end position="1129"/>
    </location>
</feature>
<evidence type="ECO:0000256" key="1">
    <source>
        <dbReference type="ARBA" id="ARBA00022741"/>
    </source>
</evidence>
<comment type="caution">
    <text evidence="7">The sequence shown here is derived from an EMBL/GenBank/DDBJ whole genome shotgun (WGS) entry which is preliminary data.</text>
</comment>
<feature type="domain" description="UvrD-like helicase C-terminal" evidence="4">
    <location>
        <begin position="947"/>
        <end position="995"/>
    </location>
</feature>
<feature type="domain" description="ATP-dependent RecD2 DNA helicase SH3" evidence="6">
    <location>
        <begin position="853"/>
        <end position="920"/>
    </location>
</feature>
<dbReference type="Gene3D" id="1.10.10.2220">
    <property type="match status" value="1"/>
</dbReference>
<dbReference type="PANTHER" id="PTHR43788:SF6">
    <property type="entry name" value="DNA HELICASE B"/>
    <property type="match status" value="1"/>
</dbReference>
<evidence type="ECO:0000256" key="3">
    <source>
        <dbReference type="SAM" id="MobiDB-lite"/>
    </source>
</evidence>
<feature type="compositionally biased region" description="Polar residues" evidence="3">
    <location>
        <begin position="343"/>
        <end position="356"/>
    </location>
</feature>
<name>A0AAW1NU56_9CHLO</name>
<evidence type="ECO:0000313" key="7">
    <source>
        <dbReference type="EMBL" id="KAK9794652.1"/>
    </source>
</evidence>
<dbReference type="GO" id="GO:0005524">
    <property type="term" value="F:ATP binding"/>
    <property type="evidence" value="ECO:0007669"/>
    <property type="project" value="UniProtKB-KW"/>
</dbReference>
<dbReference type="InterPro" id="IPR027417">
    <property type="entry name" value="P-loop_NTPase"/>
</dbReference>
<sequence>MNLLWTAAHHTSIHGTLSQPHPPCRLLTCKERAASALHHPRFSARLVSGVSRTSATSSAHSKGQSRSQGTVVKVVWANDQNGFGILKVQSSIVQGYPESPPEPDWHDYNSIQRHRDLQEGLIVVKGSGMGLVTEGQAGVFKGEWQWSQRFKGFELAVEDWEEQRPESPAQLQEYLIGGIGRTIALGIKEKWDDSVGTRNGAIFLRKFQCLTPSVRQDILNLRGSATEAVIRRDPYAALQDAGVGFRVAEQVAGDLGLDAHNMDSRGHLALISALKEHTREGHTYAPWELLRITARGLLCTKQASPWESDSRLLEAANQLRASSRMVAEAPIDLAAELERLQHNTRQQPGSEASQRSPLLPDTGPQSASQLFSSKDQQLMVEWYLMHHLELDAPVACGLVEHLGAEGLIEHLNSNDAGLHLQRVKGISTEMADDISSAWAGIDSEPPASLEDLLARATEEWAEGLNTEDEDELLFGLEPTQDAPDDLQPLDWKPSTCCYEPHMYRAEAGVARLLTNLAVQQPAKHVSSSKYAASVQSWIDKTEENNSVERRLSGGQREALVQASKTPLLILTGGPGCGKTVATASIVKLWRADRRELGLAAPTGRAAQKMQESCGSQHVQAKTLHRLLEYQCGHDEEHEVQNADGSVQTVVSKTQGRPGRFARGDGNPLEVDAVLVDETSMVDINLALALLKALPQRASRPTHLVLVGDADQLPPVGPGTFLDAIIQSGIAAMVDLREVFRQAAQSAIITAAHAVLNGNVPTLARDLFHLPQNNIQVDMSQGARAARAADWMTKQAVWLPLRDVRSPTLMRDTLVRALQSLTAGTVDGHPVSISTDVQVLMPVRKGPVGVNEFNRLLQAEFNPSSKSKAELHFGSEKQGNLLRVGDRVMQTVNDYDTEVFNGDMGFVTAVDKDKRTVSVSYPSLFNAAGSEARRQIKYENTTLRDLQLAWATTVHKAQGGESPISVLCLSQQHGRMLNRRLLYTAITRAQKLVVIIGSEAALSKAVREVGAFDRRSQLPQRLRIQGLSKGLQLRTPLRFPPLAQQPPDPLMASLAQQAAASSFQEPLLEGGDEGDLSTPATPQEAARAPQQQTQANGHSRMPAAQRPLPPEAPPFMRRLAAVGKLTSNSR</sequence>
<accession>A0AAW1NU56</accession>
<protein>
    <submittedName>
        <fullName evidence="7">Uncharacterized protein</fullName>
    </submittedName>
</protein>
<evidence type="ECO:0000256" key="2">
    <source>
        <dbReference type="ARBA" id="ARBA00022840"/>
    </source>
</evidence>
<dbReference type="CDD" id="cd17933">
    <property type="entry name" value="DEXSc_RecD-like"/>
    <property type="match status" value="1"/>
</dbReference>
<keyword evidence="2" id="KW-0067">ATP-binding</keyword>
<dbReference type="SUPFAM" id="SSF52540">
    <property type="entry name" value="P-loop containing nucleoside triphosphate hydrolases"/>
    <property type="match status" value="2"/>
</dbReference>
<proteinExistence type="predicted"/>
<keyword evidence="8" id="KW-1185">Reference proteome</keyword>
<dbReference type="EMBL" id="JALJOQ010000136">
    <property type="protein sequence ID" value="KAK9794652.1"/>
    <property type="molecule type" value="Genomic_DNA"/>
</dbReference>
<feature type="domain" description="ATP-dependent RecD2 DNA helicase-like helix-hairpin-helix" evidence="5">
    <location>
        <begin position="198"/>
        <end position="284"/>
    </location>
</feature>
<dbReference type="CDD" id="cd18809">
    <property type="entry name" value="SF1_C_RecD"/>
    <property type="match status" value="1"/>
</dbReference>
<evidence type="ECO:0000313" key="8">
    <source>
        <dbReference type="Proteomes" id="UP001465755"/>
    </source>
</evidence>
<evidence type="ECO:0000259" key="4">
    <source>
        <dbReference type="Pfam" id="PF13538"/>
    </source>
</evidence>
<gene>
    <name evidence="7" type="ORF">WJX73_010388</name>
</gene>
<dbReference type="Pfam" id="PF13245">
    <property type="entry name" value="AAA_19"/>
    <property type="match status" value="1"/>
</dbReference>
<dbReference type="AlphaFoldDB" id="A0AAW1NU56"/>